<dbReference type="PROSITE" id="PS51217">
    <property type="entry name" value="UVRD_HELICASE_CTER"/>
    <property type="match status" value="1"/>
</dbReference>
<keyword evidence="6" id="KW-0413">Isomerase</keyword>
<feature type="binding site" evidence="10">
    <location>
        <begin position="37"/>
        <end position="44"/>
    </location>
    <ligand>
        <name>ATP</name>
        <dbReference type="ChEBI" id="CHEBI:30616"/>
    </ligand>
</feature>
<evidence type="ECO:0000259" key="12">
    <source>
        <dbReference type="PROSITE" id="PS51217"/>
    </source>
</evidence>
<organism evidence="13 14">
    <name type="scientific">Xaviernesmea oryzae</name>
    <dbReference type="NCBI Taxonomy" id="464029"/>
    <lineage>
        <taxon>Bacteria</taxon>
        <taxon>Pseudomonadati</taxon>
        <taxon>Pseudomonadota</taxon>
        <taxon>Alphaproteobacteria</taxon>
        <taxon>Hyphomicrobiales</taxon>
        <taxon>Rhizobiaceae</taxon>
        <taxon>Rhizobium/Agrobacterium group</taxon>
        <taxon>Xaviernesmea</taxon>
    </lineage>
</organism>
<dbReference type="GO" id="GO:0003677">
    <property type="term" value="F:DNA binding"/>
    <property type="evidence" value="ECO:0007669"/>
    <property type="project" value="InterPro"/>
</dbReference>
<dbReference type="RefSeq" id="WP_085420205.1">
    <property type="nucleotide sequence ID" value="NZ_FXAF01000002.1"/>
</dbReference>
<evidence type="ECO:0000256" key="9">
    <source>
        <dbReference type="ARBA" id="ARBA00048988"/>
    </source>
</evidence>
<gene>
    <name evidence="13" type="ORF">SAMN02982989_4796</name>
</gene>
<dbReference type="Pfam" id="PF00580">
    <property type="entry name" value="UvrD-helicase"/>
    <property type="match status" value="1"/>
</dbReference>
<dbReference type="GO" id="GO:0005829">
    <property type="term" value="C:cytosol"/>
    <property type="evidence" value="ECO:0007669"/>
    <property type="project" value="TreeGrafter"/>
</dbReference>
<evidence type="ECO:0000256" key="1">
    <source>
        <dbReference type="ARBA" id="ARBA00009922"/>
    </source>
</evidence>
<dbReference type="OrthoDB" id="9806690at2"/>
<keyword evidence="5 10" id="KW-0067">ATP-binding</keyword>
<dbReference type="GO" id="GO:0043138">
    <property type="term" value="F:3'-5' DNA helicase activity"/>
    <property type="evidence" value="ECO:0007669"/>
    <property type="project" value="UniProtKB-EC"/>
</dbReference>
<keyword evidence="2 10" id="KW-0547">Nucleotide-binding</keyword>
<dbReference type="InterPro" id="IPR014016">
    <property type="entry name" value="UvrD-like_ATP-bd"/>
</dbReference>
<dbReference type="GO" id="GO:0016887">
    <property type="term" value="F:ATP hydrolysis activity"/>
    <property type="evidence" value="ECO:0007669"/>
    <property type="project" value="RHEA"/>
</dbReference>
<evidence type="ECO:0000256" key="8">
    <source>
        <dbReference type="ARBA" id="ARBA00034808"/>
    </source>
</evidence>
<dbReference type="InterPro" id="IPR027417">
    <property type="entry name" value="P-loop_NTPase"/>
</dbReference>
<dbReference type="InterPro" id="IPR014017">
    <property type="entry name" value="DNA_helicase_UvrD-like_C"/>
</dbReference>
<dbReference type="CDD" id="cd17932">
    <property type="entry name" value="DEXQc_UvrD"/>
    <property type="match status" value="1"/>
</dbReference>
<comment type="catalytic activity">
    <reaction evidence="7">
        <text>Couples ATP hydrolysis with the unwinding of duplex DNA by translocating in the 3'-5' direction.</text>
        <dbReference type="EC" id="5.6.2.4"/>
    </reaction>
</comment>
<evidence type="ECO:0000313" key="13">
    <source>
        <dbReference type="EMBL" id="SMF05902.1"/>
    </source>
</evidence>
<evidence type="ECO:0000256" key="10">
    <source>
        <dbReference type="PROSITE-ProRule" id="PRU00560"/>
    </source>
</evidence>
<keyword evidence="3 10" id="KW-0378">Hydrolase</keyword>
<feature type="domain" description="UvrD-like helicase ATP-binding" evidence="11">
    <location>
        <begin position="16"/>
        <end position="309"/>
    </location>
</feature>
<evidence type="ECO:0000256" key="7">
    <source>
        <dbReference type="ARBA" id="ARBA00034617"/>
    </source>
</evidence>
<proteinExistence type="inferred from homology"/>
<reference evidence="14" key="1">
    <citation type="submission" date="2017-04" db="EMBL/GenBank/DDBJ databases">
        <authorList>
            <person name="Varghese N."/>
            <person name="Submissions S."/>
        </authorList>
    </citation>
    <scope>NUCLEOTIDE SEQUENCE [LARGE SCALE GENOMIC DNA]</scope>
    <source>
        <strain evidence="14">B4P</strain>
    </source>
</reference>
<dbReference type="GO" id="GO:0000725">
    <property type="term" value="P:recombinational repair"/>
    <property type="evidence" value="ECO:0007669"/>
    <property type="project" value="TreeGrafter"/>
</dbReference>
<dbReference type="Gene3D" id="1.10.486.10">
    <property type="entry name" value="PCRA, domain 4"/>
    <property type="match status" value="1"/>
</dbReference>
<dbReference type="InterPro" id="IPR013986">
    <property type="entry name" value="DExx_box_DNA_helicase_dom_sf"/>
</dbReference>
<dbReference type="PANTHER" id="PTHR11070:SF3">
    <property type="entry name" value="DNA 3'-5' HELICASE"/>
    <property type="match status" value="1"/>
</dbReference>
<dbReference type="EMBL" id="FXAF01000002">
    <property type="protein sequence ID" value="SMF05902.1"/>
    <property type="molecule type" value="Genomic_DNA"/>
</dbReference>
<dbReference type="STRING" id="464029.SAMN02982989_4796"/>
<evidence type="ECO:0000259" key="11">
    <source>
        <dbReference type="PROSITE" id="PS51198"/>
    </source>
</evidence>
<sequence>MPAVAYLEKLNDAQRRAVEHGSDVPKGGPAGPLLVIAGAGSGKTNTLAHRVAHLIVSGADPRRILLMTFSRRAASEMGRRVERICAQVLGKNAGIMTDALAWAGTFHGIGARLLRMHAAEIGLDPDFTIHDREDSADLMNLVRHELGFSKTESRFPTKGTCLAIYSRAVNSQTPLDEALKSHFPWCSAWERELRELFASYVEAKQVQNVLDYDDLLLYWAQMMSEPSIAEDVGGRFDHVLVDEYQDTNRLQSSILMAMKPGGRGLTVVGDDAQSIYSFRAATIRNILDFPGSFDPPADIVTLDRNYRSTNTILAAANGVIELARERFTKNLWTERQSEERPRLVAVRDENEQANYIVEKILENRETGMTLKQQAVLFRSSHHSGPLEVELTRRNIPFVKYGGLKFLDSAHVKDMLAALRFAQNPRDRVAGFRLMQLIPGIGPQTAGKILDAIAADPEPLAALQEIPAPPRSGADWPAFVDMLGAIRRGEGWPSEIGLAREWYEPHLARIHEDAETRKADLLQLEQIAAAYTSRERFLTELTLDPPDATSAESGTPLLDEDYLILSTIHSAKGQEWRSVFLLNCVDGCIPSDLGVGSTAEIEEERRLLYVAMTRAKDYLHLVTPQRFFVHGQVSQGDRHVYAARTRFIPATLLQFFETTSWPVVAPMSDAERQARHQIRIDVTARMRGMWR</sequence>
<protein>
    <recommendedName>
        <fullName evidence="8">DNA 3'-5' helicase</fullName>
        <ecNumber evidence="8">5.6.2.4</ecNumber>
    </recommendedName>
</protein>
<name>A0A1X7CZH1_9HYPH</name>
<accession>A0A1X7CZH1</accession>
<dbReference type="Pfam" id="PF13361">
    <property type="entry name" value="UvrD_C"/>
    <property type="match status" value="2"/>
</dbReference>
<comment type="similarity">
    <text evidence="1">Belongs to the helicase family. UvrD subfamily.</text>
</comment>
<keyword evidence="4 10" id="KW-0347">Helicase</keyword>
<feature type="domain" description="UvrD-like helicase C-terminal" evidence="12">
    <location>
        <begin position="310"/>
        <end position="572"/>
    </location>
</feature>
<evidence type="ECO:0000256" key="2">
    <source>
        <dbReference type="ARBA" id="ARBA00022741"/>
    </source>
</evidence>
<evidence type="ECO:0000256" key="3">
    <source>
        <dbReference type="ARBA" id="ARBA00022801"/>
    </source>
</evidence>
<dbReference type="Gene3D" id="1.10.10.160">
    <property type="match status" value="1"/>
</dbReference>
<dbReference type="AlphaFoldDB" id="A0A1X7CZH1"/>
<evidence type="ECO:0000256" key="4">
    <source>
        <dbReference type="ARBA" id="ARBA00022806"/>
    </source>
</evidence>
<evidence type="ECO:0000256" key="5">
    <source>
        <dbReference type="ARBA" id="ARBA00022840"/>
    </source>
</evidence>
<dbReference type="GO" id="GO:0005524">
    <property type="term" value="F:ATP binding"/>
    <property type="evidence" value="ECO:0007669"/>
    <property type="project" value="UniProtKB-UniRule"/>
</dbReference>
<dbReference type="Gene3D" id="3.40.50.300">
    <property type="entry name" value="P-loop containing nucleotide triphosphate hydrolases"/>
    <property type="match status" value="2"/>
</dbReference>
<dbReference type="PROSITE" id="PS51198">
    <property type="entry name" value="UVRD_HELICASE_ATP_BIND"/>
    <property type="match status" value="1"/>
</dbReference>
<dbReference type="PANTHER" id="PTHR11070">
    <property type="entry name" value="UVRD / RECB / PCRA DNA HELICASE FAMILY MEMBER"/>
    <property type="match status" value="1"/>
</dbReference>
<keyword evidence="14" id="KW-1185">Reference proteome</keyword>
<dbReference type="SUPFAM" id="SSF52540">
    <property type="entry name" value="P-loop containing nucleoside triphosphate hydrolases"/>
    <property type="match status" value="1"/>
</dbReference>
<dbReference type="Proteomes" id="UP000192903">
    <property type="component" value="Unassembled WGS sequence"/>
</dbReference>
<comment type="catalytic activity">
    <reaction evidence="9">
        <text>ATP + H2O = ADP + phosphate + H(+)</text>
        <dbReference type="Rhea" id="RHEA:13065"/>
        <dbReference type="ChEBI" id="CHEBI:15377"/>
        <dbReference type="ChEBI" id="CHEBI:15378"/>
        <dbReference type="ChEBI" id="CHEBI:30616"/>
        <dbReference type="ChEBI" id="CHEBI:43474"/>
        <dbReference type="ChEBI" id="CHEBI:456216"/>
        <dbReference type="EC" id="5.6.2.4"/>
    </reaction>
</comment>
<dbReference type="EC" id="5.6.2.4" evidence="8"/>
<dbReference type="InterPro" id="IPR000212">
    <property type="entry name" value="DNA_helicase_UvrD/REP"/>
</dbReference>
<evidence type="ECO:0000256" key="6">
    <source>
        <dbReference type="ARBA" id="ARBA00023235"/>
    </source>
</evidence>
<evidence type="ECO:0000313" key="14">
    <source>
        <dbReference type="Proteomes" id="UP000192903"/>
    </source>
</evidence>